<evidence type="ECO:0000313" key="9">
    <source>
        <dbReference type="Proteomes" id="UP001061298"/>
    </source>
</evidence>
<feature type="compositionally biased region" description="Low complexity" evidence="6">
    <location>
        <begin position="1"/>
        <end position="19"/>
    </location>
</feature>
<dbReference type="Proteomes" id="UP001061298">
    <property type="component" value="Chromosome"/>
</dbReference>
<feature type="transmembrane region" description="Helical" evidence="7">
    <location>
        <begin position="262"/>
        <end position="279"/>
    </location>
</feature>
<dbReference type="PANTHER" id="PTHR30482">
    <property type="entry name" value="HIGH-AFFINITY BRANCHED-CHAIN AMINO ACID TRANSPORT SYSTEM PERMEASE"/>
    <property type="match status" value="1"/>
</dbReference>
<keyword evidence="9" id="KW-1185">Reference proteome</keyword>
<feature type="transmembrane region" description="Helical" evidence="7">
    <location>
        <begin position="344"/>
        <end position="364"/>
    </location>
</feature>
<gene>
    <name evidence="8" type="ORF">N8I84_11170</name>
</gene>
<protein>
    <submittedName>
        <fullName evidence="8">Branched-chain amino acid ABC transporter permease</fullName>
    </submittedName>
</protein>
<name>A0ABY6DXV8_9ACTN</name>
<dbReference type="InterPro" id="IPR043428">
    <property type="entry name" value="LivM-like"/>
</dbReference>
<keyword evidence="5 7" id="KW-0472">Membrane</keyword>
<feature type="transmembrane region" description="Helical" evidence="7">
    <location>
        <begin position="371"/>
        <end position="389"/>
    </location>
</feature>
<keyword evidence="3 7" id="KW-0812">Transmembrane</keyword>
<feature type="transmembrane region" description="Helical" evidence="7">
    <location>
        <begin position="526"/>
        <end position="553"/>
    </location>
</feature>
<dbReference type="PANTHER" id="PTHR30482:SF10">
    <property type="entry name" value="HIGH-AFFINITY BRANCHED-CHAIN AMINO ACID TRANSPORT PROTEIN BRAE"/>
    <property type="match status" value="1"/>
</dbReference>
<reference evidence="8" key="1">
    <citation type="submission" date="2022-10" db="EMBL/GenBank/DDBJ databases">
        <authorList>
            <person name="Mo P."/>
        </authorList>
    </citation>
    <scope>NUCLEOTIDE SEQUENCE</scope>
    <source>
        <strain evidence="8">HUAS 13-4</strain>
    </source>
</reference>
<evidence type="ECO:0000313" key="8">
    <source>
        <dbReference type="EMBL" id="UXY19216.1"/>
    </source>
</evidence>
<dbReference type="Pfam" id="PF02653">
    <property type="entry name" value="BPD_transp_2"/>
    <property type="match status" value="1"/>
</dbReference>
<accession>A0ABY6DXV8</accession>
<evidence type="ECO:0000256" key="5">
    <source>
        <dbReference type="ARBA" id="ARBA00023136"/>
    </source>
</evidence>
<evidence type="ECO:0000256" key="2">
    <source>
        <dbReference type="ARBA" id="ARBA00022475"/>
    </source>
</evidence>
<sequence length="608" mass="63632">MTTQTTAPDTPSTPATGAPSGLVRIPPRIGRAVATVGGALTILSTFLSWTWTADFPGDLTVYGYPGGLQVLVLIGGVLTTLFALASYGIKGLGWLVPAGADAALKFAALTTFATAWYTVLAISVELGGLVNLEPGGYLVAVTSLAALIGALALPFQRPEPDPIDPDDTSWEHFKHRAAHQWATVKAAFTSGTPRPLGKLPSYAEILIIVGILALGLTVFTYGIGTEYDELFIGFLLTAGLGFAALNKAGLISQASQLTARHQNITTCGAFVAAALFPFTQTNDQYATLGVYILIFATVALGLNIVVGLAGLLDLGYVAFLGVGAYAAALVSGSPNSPFHVHFPFWAAVLIGAAASLVFGVLIGAPTLRLRGDYLAIVTLGFGEIFRITANNLDGTSGPDLTNGSNGIASIPNLDILGFDFGAQHDIAGFSIGRFANYFFLMLIITAVVVLVFRRSGNSRIGRAWVAIREDETAALAMGINGFRVKLIAFAVGASLAGLAGTVQAHVTYTVTPEQYLFAGPIPPNSAFLLAAVVLGGMGTISGPLIGAALLFLIPNKLQFLGDYQLFAFGLALILLMRFRPEGLIPNRRRQLEFHEEAEAPTVLSTTGA</sequence>
<feature type="transmembrane region" description="Helical" evidence="7">
    <location>
        <begin position="202"/>
        <end position="224"/>
    </location>
</feature>
<proteinExistence type="predicted"/>
<feature type="transmembrane region" description="Helical" evidence="7">
    <location>
        <begin position="434"/>
        <end position="452"/>
    </location>
</feature>
<evidence type="ECO:0000256" key="4">
    <source>
        <dbReference type="ARBA" id="ARBA00022989"/>
    </source>
</evidence>
<organism evidence="8 9">
    <name type="scientific">Streptomyces cynarae</name>
    <dbReference type="NCBI Taxonomy" id="2981134"/>
    <lineage>
        <taxon>Bacteria</taxon>
        <taxon>Bacillati</taxon>
        <taxon>Actinomycetota</taxon>
        <taxon>Actinomycetes</taxon>
        <taxon>Kitasatosporales</taxon>
        <taxon>Streptomycetaceae</taxon>
        <taxon>Streptomyces</taxon>
    </lineage>
</organism>
<dbReference type="RefSeq" id="WP_263229376.1">
    <property type="nucleotide sequence ID" value="NZ_CP106793.1"/>
</dbReference>
<evidence type="ECO:0000256" key="1">
    <source>
        <dbReference type="ARBA" id="ARBA00004651"/>
    </source>
</evidence>
<feature type="transmembrane region" description="Helical" evidence="7">
    <location>
        <begin position="285"/>
        <end position="307"/>
    </location>
</feature>
<evidence type="ECO:0000256" key="7">
    <source>
        <dbReference type="SAM" id="Phobius"/>
    </source>
</evidence>
<dbReference type="InterPro" id="IPR001851">
    <property type="entry name" value="ABC_transp_permease"/>
</dbReference>
<keyword evidence="2" id="KW-1003">Cell membrane</keyword>
<evidence type="ECO:0000256" key="6">
    <source>
        <dbReference type="SAM" id="MobiDB-lite"/>
    </source>
</evidence>
<feature type="transmembrane region" description="Helical" evidence="7">
    <location>
        <begin position="486"/>
        <end position="506"/>
    </location>
</feature>
<feature type="transmembrane region" description="Helical" evidence="7">
    <location>
        <begin position="314"/>
        <end position="332"/>
    </location>
</feature>
<evidence type="ECO:0000256" key="3">
    <source>
        <dbReference type="ARBA" id="ARBA00022692"/>
    </source>
</evidence>
<feature type="transmembrane region" description="Helical" evidence="7">
    <location>
        <begin position="560"/>
        <end position="578"/>
    </location>
</feature>
<feature type="transmembrane region" description="Helical" evidence="7">
    <location>
        <begin position="71"/>
        <end position="90"/>
    </location>
</feature>
<keyword evidence="4 7" id="KW-1133">Transmembrane helix</keyword>
<comment type="subcellular location">
    <subcellularLocation>
        <location evidence="1">Cell membrane</location>
        <topology evidence="1">Multi-pass membrane protein</topology>
    </subcellularLocation>
</comment>
<feature type="transmembrane region" description="Helical" evidence="7">
    <location>
        <begin position="32"/>
        <end position="51"/>
    </location>
</feature>
<dbReference type="EMBL" id="CP106793">
    <property type="protein sequence ID" value="UXY19216.1"/>
    <property type="molecule type" value="Genomic_DNA"/>
</dbReference>
<feature type="transmembrane region" description="Helical" evidence="7">
    <location>
        <begin position="102"/>
        <end position="124"/>
    </location>
</feature>
<dbReference type="CDD" id="cd06581">
    <property type="entry name" value="TM_PBP1_LivM_like"/>
    <property type="match status" value="1"/>
</dbReference>
<feature type="transmembrane region" description="Helical" evidence="7">
    <location>
        <begin position="230"/>
        <end position="250"/>
    </location>
</feature>
<feature type="region of interest" description="Disordered" evidence="6">
    <location>
        <begin position="1"/>
        <end position="21"/>
    </location>
</feature>
<feature type="transmembrane region" description="Helical" evidence="7">
    <location>
        <begin position="136"/>
        <end position="155"/>
    </location>
</feature>